<gene>
    <name evidence="3" type="ORF">EV196_103199</name>
</gene>
<name>A0A4R1RLW9_9FLAO</name>
<accession>A0A4R1RLW9</accession>
<keyword evidence="1" id="KW-1133">Transmembrane helix</keyword>
<dbReference type="AlphaFoldDB" id="A0A4R1RLW9"/>
<keyword evidence="4" id="KW-1185">Reference proteome</keyword>
<evidence type="ECO:0000313" key="3">
    <source>
        <dbReference type="EMBL" id="TCL66782.1"/>
    </source>
</evidence>
<dbReference type="RefSeq" id="WP_132217008.1">
    <property type="nucleotide sequence ID" value="NZ_OX156936.1"/>
</dbReference>
<feature type="domain" description="DUF4350" evidence="2">
    <location>
        <begin position="40"/>
        <end position="235"/>
    </location>
</feature>
<dbReference type="EMBL" id="SLUP01000003">
    <property type="protein sequence ID" value="TCL66782.1"/>
    <property type="molecule type" value="Genomic_DNA"/>
</dbReference>
<protein>
    <submittedName>
        <fullName evidence="3">Uncharacterized protein DUF4350</fullName>
    </submittedName>
</protein>
<keyword evidence="1" id="KW-0472">Membrane</keyword>
<evidence type="ECO:0000313" key="4">
    <source>
        <dbReference type="Proteomes" id="UP000295455"/>
    </source>
</evidence>
<evidence type="ECO:0000256" key="1">
    <source>
        <dbReference type="SAM" id="Phobius"/>
    </source>
</evidence>
<dbReference type="OrthoDB" id="1111222at2"/>
<organism evidence="3 4">
    <name type="scientific">Mariniflexile fucanivorans</name>
    <dbReference type="NCBI Taxonomy" id="264023"/>
    <lineage>
        <taxon>Bacteria</taxon>
        <taxon>Pseudomonadati</taxon>
        <taxon>Bacteroidota</taxon>
        <taxon>Flavobacteriia</taxon>
        <taxon>Flavobacteriales</taxon>
        <taxon>Flavobacteriaceae</taxon>
        <taxon>Mariniflexile</taxon>
    </lineage>
</organism>
<keyword evidence="1" id="KW-0812">Transmembrane</keyword>
<sequence length="406" mass="46469">MDKPSKIALYAIGAVIVLMMIAEITKPKALNWRDSYAAADKIPLGCYVLFNELKEVSNKTIKTSTKTAFENLKDVETNEKTVSLFINNGIHFDKQDSESLIKYVEDGNSVFISTNYIYGVLSDTLNINIGSDIYNFFKKPSLNSFTSTSLKHNERRFKDVIENSFFTSLDTLNAIALGTTHVNKTEKDPNDSIPETNINFIKVPFGKNNGAFYIHTNPFAFSNYHMLNGNDVYAATVLSFLPKNQIIWDNYYKSGRKVITSPLRFVLQNPALKWAFYITLISLLLFVIFKGKRTQRIIPVVEPLKNASLDFTKTIGDLYYQHGDYTNIINNKIQYFLEQIRSKYYLNTNELSENFISKLAIKSSNKKEDTKALIDYIVYLKSKNTHTEPDLIQLNKLIETFTKNNI</sequence>
<proteinExistence type="predicted"/>
<feature type="transmembrane region" description="Helical" evidence="1">
    <location>
        <begin position="7"/>
        <end position="25"/>
    </location>
</feature>
<dbReference type="InterPro" id="IPR025646">
    <property type="entry name" value="DUF4350"/>
</dbReference>
<dbReference type="Proteomes" id="UP000295455">
    <property type="component" value="Unassembled WGS sequence"/>
</dbReference>
<comment type="caution">
    <text evidence="3">The sequence shown here is derived from an EMBL/GenBank/DDBJ whole genome shotgun (WGS) entry which is preliminary data.</text>
</comment>
<feature type="transmembrane region" description="Helical" evidence="1">
    <location>
        <begin position="271"/>
        <end position="289"/>
    </location>
</feature>
<dbReference type="Pfam" id="PF14258">
    <property type="entry name" value="DUF4350"/>
    <property type="match status" value="1"/>
</dbReference>
<evidence type="ECO:0000259" key="2">
    <source>
        <dbReference type="Pfam" id="PF14258"/>
    </source>
</evidence>
<reference evidence="3 4" key="1">
    <citation type="submission" date="2019-03" db="EMBL/GenBank/DDBJ databases">
        <title>Genomic Encyclopedia of Type Strains, Phase IV (KMG-IV): sequencing the most valuable type-strain genomes for metagenomic binning, comparative biology and taxonomic classification.</title>
        <authorList>
            <person name="Goeker M."/>
        </authorList>
    </citation>
    <scope>NUCLEOTIDE SEQUENCE [LARGE SCALE GENOMIC DNA]</scope>
    <source>
        <strain evidence="3 4">DSM 18792</strain>
    </source>
</reference>